<feature type="non-terminal residue" evidence="3">
    <location>
        <position position="138"/>
    </location>
</feature>
<reference evidence="3" key="1">
    <citation type="journal article" date="2014" name="PLoS ONE">
        <title>Transcriptome-Based Identification of ABC Transporters in the Western Tarnished Plant Bug Lygus hesperus.</title>
        <authorList>
            <person name="Hull J.J."/>
            <person name="Chaney K."/>
            <person name="Geib S.M."/>
            <person name="Fabrick J.A."/>
            <person name="Brent C.S."/>
            <person name="Walsh D."/>
            <person name="Lavine L.C."/>
        </authorList>
    </citation>
    <scope>NUCLEOTIDE SEQUENCE</scope>
</reference>
<reference evidence="3" key="2">
    <citation type="submission" date="2014-07" db="EMBL/GenBank/DDBJ databases">
        <authorList>
            <person name="Hull J."/>
        </authorList>
    </citation>
    <scope>NUCLEOTIDE SEQUENCE</scope>
</reference>
<organism evidence="3">
    <name type="scientific">Lygus hesperus</name>
    <name type="common">Western plant bug</name>
    <dbReference type="NCBI Taxonomy" id="30085"/>
    <lineage>
        <taxon>Eukaryota</taxon>
        <taxon>Metazoa</taxon>
        <taxon>Ecdysozoa</taxon>
        <taxon>Arthropoda</taxon>
        <taxon>Hexapoda</taxon>
        <taxon>Insecta</taxon>
        <taxon>Pterygota</taxon>
        <taxon>Neoptera</taxon>
        <taxon>Paraneoptera</taxon>
        <taxon>Hemiptera</taxon>
        <taxon>Heteroptera</taxon>
        <taxon>Panheteroptera</taxon>
        <taxon>Cimicomorpha</taxon>
        <taxon>Miridae</taxon>
        <taxon>Mirini</taxon>
        <taxon>Lygus</taxon>
    </lineage>
</organism>
<evidence type="ECO:0000256" key="1">
    <source>
        <dbReference type="SAM" id="MobiDB-lite"/>
    </source>
</evidence>
<name>A0A0A9X8D9_LYGHE</name>
<evidence type="ECO:0000313" key="3">
    <source>
        <dbReference type="EMBL" id="JAG13360.1"/>
    </source>
</evidence>
<accession>A0A0A9X8D9</accession>
<dbReference type="AlphaFoldDB" id="A0A0A9X8D9"/>
<sequence>MYKASMQRGIRRNRREGTATPQSIRDMAVGAAGRGCDRDTAVSTSPHAAVDGAFDAVYGICDSEAKPVGGCGDTIEIVDREGDDDAYSRNSAAEDSRMIDVGRAYNDTCTIILDRVFDRSLPLSSPHTQSTGAQSSAG</sequence>
<gene>
    <name evidence="3" type="primary">RNR1_2</name>
    <name evidence="2" type="synonym">RNR1_1</name>
    <name evidence="3" type="ORF">CM83_4363</name>
    <name evidence="2" type="ORF">CM83_4366</name>
</gene>
<feature type="region of interest" description="Disordered" evidence="1">
    <location>
        <begin position="1"/>
        <end position="23"/>
    </location>
</feature>
<dbReference type="EMBL" id="GBHO01030244">
    <property type="protein sequence ID" value="JAG13360.1"/>
    <property type="molecule type" value="Transcribed_RNA"/>
</dbReference>
<proteinExistence type="predicted"/>
<dbReference type="EMBL" id="GBHO01030245">
    <property type="protein sequence ID" value="JAG13359.1"/>
    <property type="molecule type" value="Transcribed_RNA"/>
</dbReference>
<evidence type="ECO:0000313" key="2">
    <source>
        <dbReference type="EMBL" id="JAG13359.1"/>
    </source>
</evidence>
<protein>
    <submittedName>
        <fullName evidence="3">Ribonucleoside-diphosphate reductase large chain</fullName>
    </submittedName>
</protein>